<proteinExistence type="predicted"/>
<dbReference type="RefSeq" id="WP_056985190.1">
    <property type="nucleotide sequence ID" value="NZ_CP050079.1"/>
</dbReference>
<comment type="caution">
    <text evidence="3">The sequence shown here is derived from an EMBL/GenBank/DDBJ whole genome shotgun (WGS) entry which is preliminary data.</text>
</comment>
<dbReference type="GO" id="GO:0003676">
    <property type="term" value="F:nucleic acid binding"/>
    <property type="evidence" value="ECO:0007669"/>
    <property type="project" value="InterPro"/>
</dbReference>
<protein>
    <submittedName>
        <fullName evidence="3">16S rRNA (Guanine(966)-N(2))-methyltransferase RsmD</fullName>
        <ecNumber evidence="3">2.1.1.171</ecNumber>
    </submittedName>
</protein>
<dbReference type="EMBL" id="JAWJAV010000001">
    <property type="protein sequence ID" value="MDV2620602.1"/>
    <property type="molecule type" value="Genomic_DNA"/>
</dbReference>
<evidence type="ECO:0000313" key="4">
    <source>
        <dbReference type="Proteomes" id="UP001280897"/>
    </source>
</evidence>
<reference evidence="3" key="1">
    <citation type="journal article" date="2023" name="PeerJ">
        <title>Selection and evaluation of lactic acid bacteria from chicken feces in Thailand as potential probiotics.</title>
        <authorList>
            <person name="Khurajog B."/>
            <person name="Disastra Y."/>
            <person name="Lawwyne L.D."/>
            <person name="Sirichokchatchawan W."/>
            <person name="Niyomtham W."/>
            <person name="Yindee J."/>
            <person name="Hampson D.J."/>
            <person name="Prapasarakul N."/>
        </authorList>
    </citation>
    <scope>NUCLEOTIDE SEQUENCE</scope>
    <source>
        <strain evidence="3">BF9</strain>
    </source>
</reference>
<dbReference type="InterPro" id="IPR002052">
    <property type="entry name" value="DNA_methylase_N6_adenine_CS"/>
</dbReference>
<dbReference type="Pfam" id="PF03602">
    <property type="entry name" value="Cons_hypoth95"/>
    <property type="match status" value="1"/>
</dbReference>
<dbReference type="Proteomes" id="UP001280897">
    <property type="component" value="Unassembled WGS sequence"/>
</dbReference>
<keyword evidence="1 3" id="KW-0489">Methyltransferase</keyword>
<dbReference type="EC" id="2.1.1.171" evidence="3"/>
<dbReference type="PROSITE" id="PS00092">
    <property type="entry name" value="N6_MTASE"/>
    <property type="match status" value="1"/>
</dbReference>
<keyword evidence="2 3" id="KW-0808">Transferase</keyword>
<dbReference type="PIRSF" id="PIRSF004553">
    <property type="entry name" value="CHP00095"/>
    <property type="match status" value="1"/>
</dbReference>
<dbReference type="GO" id="GO:0052913">
    <property type="term" value="F:16S rRNA (guanine(966)-N(2))-methyltransferase activity"/>
    <property type="evidence" value="ECO:0007669"/>
    <property type="project" value="UniProtKB-EC"/>
</dbReference>
<organism evidence="3 4">
    <name type="scientific">Pediococcus acidilactici</name>
    <dbReference type="NCBI Taxonomy" id="1254"/>
    <lineage>
        <taxon>Bacteria</taxon>
        <taxon>Bacillati</taxon>
        <taxon>Bacillota</taxon>
        <taxon>Bacilli</taxon>
        <taxon>Lactobacillales</taxon>
        <taxon>Lactobacillaceae</taxon>
        <taxon>Pediococcus</taxon>
        <taxon>Pediococcus acidilactici group</taxon>
    </lineage>
</organism>
<dbReference type="GeneID" id="57366099"/>
<evidence type="ECO:0000313" key="3">
    <source>
        <dbReference type="EMBL" id="MDV2620602.1"/>
    </source>
</evidence>
<dbReference type="PANTHER" id="PTHR43542">
    <property type="entry name" value="METHYLTRANSFERASE"/>
    <property type="match status" value="1"/>
</dbReference>
<dbReference type="InterPro" id="IPR004398">
    <property type="entry name" value="RNA_MeTrfase_RsmD"/>
</dbReference>
<dbReference type="SUPFAM" id="SSF53335">
    <property type="entry name" value="S-adenosyl-L-methionine-dependent methyltransferases"/>
    <property type="match status" value="1"/>
</dbReference>
<evidence type="ECO:0000256" key="1">
    <source>
        <dbReference type="ARBA" id="ARBA00022603"/>
    </source>
</evidence>
<accession>A0AAW8YEK4</accession>
<evidence type="ECO:0000256" key="2">
    <source>
        <dbReference type="ARBA" id="ARBA00022679"/>
    </source>
</evidence>
<dbReference type="Gene3D" id="3.40.50.150">
    <property type="entry name" value="Vaccinia Virus protein VP39"/>
    <property type="match status" value="1"/>
</dbReference>
<dbReference type="CDD" id="cd02440">
    <property type="entry name" value="AdoMet_MTases"/>
    <property type="match status" value="1"/>
</dbReference>
<sequence length="184" mass="20311">MRIISGDFGGRRLKAVPGMKTRPTTDKIKENVFNIIGPYFTGGAVLDMYAGSGGLAIEAVSRGMEQATLIDKQMAAIKTIRDNVQVTKHSEQFQIIKGDTKKVIHNLAKQAVSYNMVFFDPPYALQTIAQDIVSLMELDLLAKDVTIVCETSEEVELPAQIGWLAKTREQRYGITKIVIYKAGS</sequence>
<dbReference type="InterPro" id="IPR029063">
    <property type="entry name" value="SAM-dependent_MTases_sf"/>
</dbReference>
<name>A0AAW8YEK4_PEDAC</name>
<dbReference type="PANTHER" id="PTHR43542:SF1">
    <property type="entry name" value="METHYLTRANSFERASE"/>
    <property type="match status" value="1"/>
</dbReference>
<gene>
    <name evidence="3" type="primary">rsmD</name>
    <name evidence="3" type="ORF">R0G89_02475</name>
</gene>
<dbReference type="NCBIfam" id="TIGR00095">
    <property type="entry name" value="16S rRNA (guanine(966)-N(2))-methyltransferase RsmD"/>
    <property type="match status" value="1"/>
</dbReference>
<reference evidence="3" key="2">
    <citation type="submission" date="2023-10" db="EMBL/GenBank/DDBJ databases">
        <authorList>
            <person name="Khurajog B."/>
        </authorList>
    </citation>
    <scope>NUCLEOTIDE SEQUENCE</scope>
    <source>
        <strain evidence="3">BF9</strain>
    </source>
</reference>
<dbReference type="AlphaFoldDB" id="A0AAW8YEK4"/>